<accession>A0AAD9J427</accession>
<evidence type="ECO:0000256" key="2">
    <source>
        <dbReference type="SAM" id="MobiDB-lite"/>
    </source>
</evidence>
<dbReference type="GO" id="GO:0005634">
    <property type="term" value="C:nucleus"/>
    <property type="evidence" value="ECO:0007669"/>
    <property type="project" value="TreeGrafter"/>
</dbReference>
<organism evidence="4 5">
    <name type="scientific">Paralvinella palmiformis</name>
    <dbReference type="NCBI Taxonomy" id="53620"/>
    <lineage>
        <taxon>Eukaryota</taxon>
        <taxon>Metazoa</taxon>
        <taxon>Spiralia</taxon>
        <taxon>Lophotrochozoa</taxon>
        <taxon>Annelida</taxon>
        <taxon>Polychaeta</taxon>
        <taxon>Sedentaria</taxon>
        <taxon>Canalipalpata</taxon>
        <taxon>Terebellida</taxon>
        <taxon>Terebelliformia</taxon>
        <taxon>Alvinellidae</taxon>
        <taxon>Paralvinella</taxon>
    </lineage>
</organism>
<dbReference type="Gene3D" id="3.90.640.90">
    <property type="entry name" value="Anti-proliferative protein, N-terminal domain"/>
    <property type="match status" value="1"/>
</dbReference>
<dbReference type="PROSITE" id="PS01203">
    <property type="entry name" value="BTG_2"/>
    <property type="match status" value="1"/>
</dbReference>
<dbReference type="SUPFAM" id="SSF160696">
    <property type="entry name" value="BTG domain-like"/>
    <property type="match status" value="1"/>
</dbReference>
<dbReference type="InterPro" id="IPR036054">
    <property type="entry name" value="BTG-like_sf"/>
</dbReference>
<dbReference type="Pfam" id="PF07742">
    <property type="entry name" value="BTG"/>
    <property type="match status" value="1"/>
</dbReference>
<evidence type="ECO:0000256" key="1">
    <source>
        <dbReference type="ARBA" id="ARBA00007989"/>
    </source>
</evidence>
<feature type="region of interest" description="Disordered" evidence="2">
    <location>
        <begin position="209"/>
        <end position="264"/>
    </location>
</feature>
<gene>
    <name evidence="4" type="ORF">LSH36_666g01000</name>
</gene>
<comment type="similarity">
    <text evidence="1">Belongs to the BTG family.</text>
</comment>
<dbReference type="SMART" id="SM00099">
    <property type="entry name" value="btg1"/>
    <property type="match status" value="1"/>
</dbReference>
<protein>
    <recommendedName>
        <fullName evidence="3">Anti-proliferative protein domain-containing protein</fullName>
    </recommendedName>
</protein>
<name>A0AAD9J427_9ANNE</name>
<dbReference type="InterPro" id="IPR002087">
    <property type="entry name" value="Anti_prolifrtn"/>
</dbReference>
<comment type="caution">
    <text evidence="4">The sequence shown here is derived from an EMBL/GenBank/DDBJ whole genome shotgun (WGS) entry which is preliminary data.</text>
</comment>
<dbReference type="FunFam" id="3.90.640.90:FF:000002">
    <property type="entry name" value="BTG anti-proliferation factor 4"/>
    <property type="match status" value="1"/>
</dbReference>
<dbReference type="Proteomes" id="UP001208570">
    <property type="component" value="Unassembled WGS sequence"/>
</dbReference>
<keyword evidence="5" id="KW-1185">Reference proteome</keyword>
<dbReference type="PANTHER" id="PTHR22978">
    <property type="entry name" value="B-CELL TRANSLOCATION GENE"/>
    <property type="match status" value="1"/>
</dbReference>
<evidence type="ECO:0000313" key="5">
    <source>
        <dbReference type="Proteomes" id="UP001208570"/>
    </source>
</evidence>
<dbReference type="PANTHER" id="PTHR22978:SF44">
    <property type="entry name" value="PROTEIN BTG3-LIKE PROTEIN"/>
    <property type="match status" value="1"/>
</dbReference>
<dbReference type="GO" id="GO:0005737">
    <property type="term" value="C:cytoplasm"/>
    <property type="evidence" value="ECO:0007669"/>
    <property type="project" value="TreeGrafter"/>
</dbReference>
<proteinExistence type="inferred from homology"/>
<dbReference type="PRINTS" id="PR00310">
    <property type="entry name" value="ANTIPRLFBTG1"/>
</dbReference>
<dbReference type="EMBL" id="JAODUP010000666">
    <property type="protein sequence ID" value="KAK2145656.1"/>
    <property type="molecule type" value="Genomic_DNA"/>
</dbReference>
<evidence type="ECO:0000259" key="3">
    <source>
        <dbReference type="PROSITE" id="PS01203"/>
    </source>
</evidence>
<dbReference type="AlphaFoldDB" id="A0AAD9J427"/>
<sequence>MKDEIAAAVVFLTQLVKKNPHLTEAQVDQFQNNLAAVLLDRFKNHWYLTAPTKGQGYRCIRINDTEPVDPVLETAAKNSGMNYIDLSLPNELTLWVDPSEVSCRLGENHGCYTVVAQFRDGSSENIARSPDIDRLLAKHVEKKQADHAKFVLATTTRSNQKDPALRASPPSYNYTVPQSYSSPMLGWEAPVYQGNEGYYGNSGWENWGSASNHQPASPNKNSVKPRSPHMRPHNRSLAPNRLSNFSSHPSEKFRWGKSGNIAKA</sequence>
<feature type="domain" description="Anti-proliferative protein" evidence="3">
    <location>
        <begin position="88"/>
        <end position="107"/>
    </location>
</feature>
<feature type="compositionally biased region" description="Polar residues" evidence="2">
    <location>
        <begin position="209"/>
        <end position="224"/>
    </location>
</feature>
<reference evidence="4" key="1">
    <citation type="journal article" date="2023" name="Mol. Biol. Evol.">
        <title>Third-Generation Sequencing Reveals the Adaptive Role of the Epigenome in Three Deep-Sea Polychaetes.</title>
        <authorList>
            <person name="Perez M."/>
            <person name="Aroh O."/>
            <person name="Sun Y."/>
            <person name="Lan Y."/>
            <person name="Juniper S.K."/>
            <person name="Young C.R."/>
            <person name="Angers B."/>
            <person name="Qian P.Y."/>
        </authorList>
    </citation>
    <scope>NUCLEOTIDE SEQUENCE</scope>
    <source>
        <strain evidence="4">P08H-3</strain>
    </source>
</reference>
<evidence type="ECO:0000313" key="4">
    <source>
        <dbReference type="EMBL" id="KAK2145656.1"/>
    </source>
</evidence>
<dbReference type="InterPro" id="IPR033332">
    <property type="entry name" value="BTG"/>
</dbReference>